<dbReference type="GO" id="GO:0046933">
    <property type="term" value="F:proton-transporting ATP synthase activity, rotational mechanism"/>
    <property type="evidence" value="ECO:0007669"/>
    <property type="project" value="UniProtKB-UniRule"/>
</dbReference>
<name>A0A8J7WEA2_9RHOB</name>
<dbReference type="RefSeq" id="WP_212538223.1">
    <property type="nucleotide sequence ID" value="NZ_JAGTUU010000008.1"/>
</dbReference>
<accession>A0A8J7WEA2</accession>
<keyword evidence="4 11" id="KW-0138">CF(0)</keyword>
<proteinExistence type="inferred from homology"/>
<dbReference type="InterPro" id="IPR035908">
    <property type="entry name" value="F0_ATP_A_sf"/>
</dbReference>
<keyword evidence="8 11" id="KW-0406">Ion transport</keyword>
<keyword evidence="10 11" id="KW-0066">ATP synthesis</keyword>
<evidence type="ECO:0000313" key="15">
    <source>
        <dbReference type="Proteomes" id="UP000681356"/>
    </source>
</evidence>
<evidence type="ECO:0000313" key="14">
    <source>
        <dbReference type="EMBL" id="MBS0126022.1"/>
    </source>
</evidence>
<keyword evidence="3 11" id="KW-0813">Transport</keyword>
<evidence type="ECO:0000256" key="8">
    <source>
        <dbReference type="ARBA" id="ARBA00023065"/>
    </source>
</evidence>
<keyword evidence="7 11" id="KW-1133">Transmembrane helix</keyword>
<dbReference type="NCBIfam" id="NF009955">
    <property type="entry name" value="PRK13421.1"/>
    <property type="match status" value="1"/>
</dbReference>
<dbReference type="HAMAP" id="MF_01393">
    <property type="entry name" value="ATP_synth_a_bact"/>
    <property type="match status" value="1"/>
</dbReference>
<dbReference type="Pfam" id="PF00119">
    <property type="entry name" value="ATP-synt_A"/>
    <property type="match status" value="1"/>
</dbReference>
<sequence length="239" mass="25110">MMETPFASAPAFALGPLVVSWTVVTTWGVMAALTLAAWLVTRRMDSAAPGRAQAVLELLVGTLESEIRATIPGDPARFRALIGTLLVFVLAANWSSLVPGVEPPTAHLETDAALAALVFAAGIYWGIRSQGLGGWLASFARPSWVMIPLNLVEQVTRHFSLMVRLFGNVLSGVFVIGIVLSLAGLLVPIPLMALDLLTGAVQAYIFATLALVFIGSAVTGESGEPPDNPDSSSDTRESA</sequence>
<evidence type="ECO:0000256" key="1">
    <source>
        <dbReference type="ARBA" id="ARBA00004141"/>
    </source>
</evidence>
<keyword evidence="5 11" id="KW-0812">Transmembrane</keyword>
<keyword evidence="6 11" id="KW-0375">Hydrogen ion transport</keyword>
<feature type="transmembrane region" description="Helical" evidence="11">
    <location>
        <begin position="201"/>
        <end position="219"/>
    </location>
</feature>
<evidence type="ECO:0000256" key="6">
    <source>
        <dbReference type="ARBA" id="ARBA00022781"/>
    </source>
</evidence>
<comment type="subcellular location">
    <subcellularLocation>
        <location evidence="11 12">Cell membrane</location>
        <topology evidence="11 12">Multi-pass membrane protein</topology>
    </subcellularLocation>
    <subcellularLocation>
        <location evidence="1">Membrane</location>
        <topology evidence="1">Multi-pass membrane protein</topology>
    </subcellularLocation>
</comment>
<protein>
    <recommendedName>
        <fullName evidence="11 12">ATP synthase subunit a</fullName>
    </recommendedName>
    <alternativeName>
        <fullName evidence="11">ATP synthase F0 sector subunit a</fullName>
    </alternativeName>
    <alternativeName>
        <fullName evidence="11">F-ATPase subunit 6</fullName>
    </alternativeName>
</protein>
<feature type="transmembrane region" description="Helical" evidence="11">
    <location>
        <begin position="20"/>
        <end position="41"/>
    </location>
</feature>
<dbReference type="CDD" id="cd00310">
    <property type="entry name" value="ATP-synt_Fo_a_6"/>
    <property type="match status" value="1"/>
</dbReference>
<keyword evidence="9 11" id="KW-0472">Membrane</keyword>
<evidence type="ECO:0000256" key="7">
    <source>
        <dbReference type="ARBA" id="ARBA00022989"/>
    </source>
</evidence>
<feature type="transmembrane region" description="Helical" evidence="11">
    <location>
        <begin position="78"/>
        <end position="98"/>
    </location>
</feature>
<reference evidence="14" key="1">
    <citation type="submission" date="2021-04" db="EMBL/GenBank/DDBJ databases">
        <authorList>
            <person name="Yoon J."/>
        </authorList>
    </citation>
    <scope>NUCLEOTIDE SEQUENCE</scope>
    <source>
        <strain evidence="14">KMU-90</strain>
    </source>
</reference>
<evidence type="ECO:0000256" key="11">
    <source>
        <dbReference type="HAMAP-Rule" id="MF_01393"/>
    </source>
</evidence>
<evidence type="ECO:0000256" key="10">
    <source>
        <dbReference type="ARBA" id="ARBA00023310"/>
    </source>
</evidence>
<evidence type="ECO:0000256" key="5">
    <source>
        <dbReference type="ARBA" id="ARBA00022692"/>
    </source>
</evidence>
<dbReference type="PANTHER" id="PTHR42823">
    <property type="entry name" value="ATP SYNTHASE SUBUNIT A, CHLOROPLASTIC"/>
    <property type="match status" value="1"/>
</dbReference>
<dbReference type="GO" id="GO:0005886">
    <property type="term" value="C:plasma membrane"/>
    <property type="evidence" value="ECO:0007669"/>
    <property type="project" value="UniProtKB-SubCell"/>
</dbReference>
<dbReference type="Proteomes" id="UP000681356">
    <property type="component" value="Unassembled WGS sequence"/>
</dbReference>
<evidence type="ECO:0000256" key="9">
    <source>
        <dbReference type="ARBA" id="ARBA00023136"/>
    </source>
</evidence>
<gene>
    <name evidence="11" type="primary">atpB</name>
    <name evidence="14" type="ORF">KB874_18205</name>
</gene>
<keyword evidence="11" id="KW-1003">Cell membrane</keyword>
<organism evidence="14 15">
    <name type="scientific">Thetidibacter halocola</name>
    <dbReference type="NCBI Taxonomy" id="2827239"/>
    <lineage>
        <taxon>Bacteria</taxon>
        <taxon>Pseudomonadati</taxon>
        <taxon>Pseudomonadota</taxon>
        <taxon>Alphaproteobacteria</taxon>
        <taxon>Rhodobacterales</taxon>
        <taxon>Roseobacteraceae</taxon>
        <taxon>Thetidibacter</taxon>
    </lineage>
</organism>
<keyword evidence="15" id="KW-1185">Reference proteome</keyword>
<dbReference type="InterPro" id="IPR000568">
    <property type="entry name" value="ATP_synth_F0_asu"/>
</dbReference>
<dbReference type="PANTHER" id="PTHR42823:SF3">
    <property type="entry name" value="ATP SYNTHASE SUBUNIT A, CHLOROPLASTIC"/>
    <property type="match status" value="1"/>
</dbReference>
<evidence type="ECO:0000256" key="12">
    <source>
        <dbReference type="RuleBase" id="RU000483"/>
    </source>
</evidence>
<dbReference type="EMBL" id="JAGTUU010000008">
    <property type="protein sequence ID" value="MBS0126022.1"/>
    <property type="molecule type" value="Genomic_DNA"/>
</dbReference>
<dbReference type="Gene3D" id="1.20.120.220">
    <property type="entry name" value="ATP synthase, F0 complex, subunit A"/>
    <property type="match status" value="1"/>
</dbReference>
<comment type="caution">
    <text evidence="14">The sequence shown here is derived from an EMBL/GenBank/DDBJ whole genome shotgun (WGS) entry which is preliminary data.</text>
</comment>
<dbReference type="SUPFAM" id="SSF81336">
    <property type="entry name" value="F1F0 ATP synthase subunit A"/>
    <property type="match status" value="1"/>
</dbReference>
<dbReference type="GO" id="GO:0042777">
    <property type="term" value="P:proton motive force-driven plasma membrane ATP synthesis"/>
    <property type="evidence" value="ECO:0007669"/>
    <property type="project" value="TreeGrafter"/>
</dbReference>
<feature type="region of interest" description="Disordered" evidence="13">
    <location>
        <begin position="220"/>
        <end position="239"/>
    </location>
</feature>
<dbReference type="AlphaFoldDB" id="A0A8J7WEA2"/>
<evidence type="ECO:0000256" key="13">
    <source>
        <dbReference type="SAM" id="MobiDB-lite"/>
    </source>
</evidence>
<comment type="similarity">
    <text evidence="2 11 12">Belongs to the ATPase A chain family.</text>
</comment>
<dbReference type="NCBIfam" id="TIGR01131">
    <property type="entry name" value="ATP_synt_6_or_A"/>
    <property type="match status" value="1"/>
</dbReference>
<dbReference type="GO" id="GO:0045259">
    <property type="term" value="C:proton-transporting ATP synthase complex"/>
    <property type="evidence" value="ECO:0007669"/>
    <property type="project" value="UniProtKB-KW"/>
</dbReference>
<dbReference type="PRINTS" id="PR00123">
    <property type="entry name" value="ATPASEA"/>
</dbReference>
<dbReference type="InterPro" id="IPR045082">
    <property type="entry name" value="ATP_syn_F0_a_bact/chloroplast"/>
</dbReference>
<evidence type="ECO:0000256" key="3">
    <source>
        <dbReference type="ARBA" id="ARBA00022448"/>
    </source>
</evidence>
<feature type="transmembrane region" description="Helical" evidence="11">
    <location>
        <begin position="165"/>
        <end position="189"/>
    </location>
</feature>
<evidence type="ECO:0000256" key="2">
    <source>
        <dbReference type="ARBA" id="ARBA00006810"/>
    </source>
</evidence>
<feature type="transmembrane region" description="Helical" evidence="11">
    <location>
        <begin position="110"/>
        <end position="127"/>
    </location>
</feature>
<comment type="function">
    <text evidence="11 12">Key component of the proton channel; it plays a direct role in the translocation of protons across the membrane.</text>
</comment>
<evidence type="ECO:0000256" key="4">
    <source>
        <dbReference type="ARBA" id="ARBA00022547"/>
    </source>
</evidence>